<keyword evidence="2" id="KW-1185">Reference proteome</keyword>
<gene>
    <name evidence="1" type="ORF">L1987_41288</name>
</gene>
<protein>
    <submittedName>
        <fullName evidence="1">Uncharacterized protein</fullName>
    </submittedName>
</protein>
<evidence type="ECO:0000313" key="2">
    <source>
        <dbReference type="Proteomes" id="UP001056120"/>
    </source>
</evidence>
<dbReference type="Proteomes" id="UP001056120">
    <property type="component" value="Linkage Group LG13"/>
</dbReference>
<dbReference type="EMBL" id="CM042030">
    <property type="protein sequence ID" value="KAI3787088.1"/>
    <property type="molecule type" value="Genomic_DNA"/>
</dbReference>
<reference evidence="1 2" key="2">
    <citation type="journal article" date="2022" name="Mol. Ecol. Resour.">
        <title>The genomes of chicory, endive, great burdock and yacon provide insights into Asteraceae paleo-polyploidization history and plant inulin production.</title>
        <authorList>
            <person name="Fan W."/>
            <person name="Wang S."/>
            <person name="Wang H."/>
            <person name="Wang A."/>
            <person name="Jiang F."/>
            <person name="Liu H."/>
            <person name="Zhao H."/>
            <person name="Xu D."/>
            <person name="Zhang Y."/>
        </authorList>
    </citation>
    <scope>NUCLEOTIDE SEQUENCE [LARGE SCALE GENOMIC DNA]</scope>
    <source>
        <strain evidence="2">cv. Yunnan</strain>
        <tissue evidence="1">Leaves</tissue>
    </source>
</reference>
<name>A0ACB9GU61_9ASTR</name>
<comment type="caution">
    <text evidence="1">The sequence shown here is derived from an EMBL/GenBank/DDBJ whole genome shotgun (WGS) entry which is preliminary data.</text>
</comment>
<reference evidence="2" key="1">
    <citation type="journal article" date="2022" name="Mol. Ecol. Resour.">
        <title>The genomes of chicory, endive, great burdock and yacon provide insights into Asteraceae palaeo-polyploidization history and plant inulin production.</title>
        <authorList>
            <person name="Fan W."/>
            <person name="Wang S."/>
            <person name="Wang H."/>
            <person name="Wang A."/>
            <person name="Jiang F."/>
            <person name="Liu H."/>
            <person name="Zhao H."/>
            <person name="Xu D."/>
            <person name="Zhang Y."/>
        </authorList>
    </citation>
    <scope>NUCLEOTIDE SEQUENCE [LARGE SCALE GENOMIC DNA]</scope>
    <source>
        <strain evidence="2">cv. Yunnan</strain>
    </source>
</reference>
<organism evidence="1 2">
    <name type="scientific">Smallanthus sonchifolius</name>
    <dbReference type="NCBI Taxonomy" id="185202"/>
    <lineage>
        <taxon>Eukaryota</taxon>
        <taxon>Viridiplantae</taxon>
        <taxon>Streptophyta</taxon>
        <taxon>Embryophyta</taxon>
        <taxon>Tracheophyta</taxon>
        <taxon>Spermatophyta</taxon>
        <taxon>Magnoliopsida</taxon>
        <taxon>eudicotyledons</taxon>
        <taxon>Gunneridae</taxon>
        <taxon>Pentapetalae</taxon>
        <taxon>asterids</taxon>
        <taxon>campanulids</taxon>
        <taxon>Asterales</taxon>
        <taxon>Asteraceae</taxon>
        <taxon>Asteroideae</taxon>
        <taxon>Heliantheae alliance</taxon>
        <taxon>Millerieae</taxon>
        <taxon>Smallanthus</taxon>
    </lineage>
</organism>
<proteinExistence type="predicted"/>
<accession>A0ACB9GU61</accession>
<sequence>MDGSILESIGVEIIGVMSPVSICMLLVVLLVYSLSSFSSPSVEPIRTAANLVYLEAPSDSTSQKIEGSLLNALVFVILIAVVTFLLVILYYYNFTNFLKNYMRFSAFFVLGVMGGSIFLSIIRQFSIPIDAITCFILLFNFTVVGVLSVFAEGIPIPIVLRQVYMVLLGIIVAAWFTNLPEWTTWTLLVALALYDLVAVLAPGGPLKILVELASSRDDDLPALVYEARPTVSRNPRRSSLGLLVGGVSSDSVEVEMARRNAADSRDGDSVEMMDEETSPLVPNRLDGVRSSSSTSSEFSVATDRFQQTEIVEDEEERTPLSTMLGMGNEMEPQSRSGDVREETTRGIKLGLGDFVFYSVLVGRAAMYDLMTVYACYLAIISGLGCTLILLSVFRHALPALPISIALGIMFYFLTRVLMEPFVVGTSTNLMIYEKIGYECCPFKQLQTSSSSIGSVRLIDYDFNILITPQICSYIPMQRSYVT</sequence>
<evidence type="ECO:0000313" key="1">
    <source>
        <dbReference type="EMBL" id="KAI3787088.1"/>
    </source>
</evidence>